<comment type="caution">
    <text evidence="13">The sequence shown here is derived from an EMBL/GenBank/DDBJ whole genome shotgun (WGS) entry which is preliminary data.</text>
</comment>
<dbReference type="GO" id="GO:0048038">
    <property type="term" value="F:quinone binding"/>
    <property type="evidence" value="ECO:0007669"/>
    <property type="project" value="UniProtKB-KW"/>
</dbReference>
<dbReference type="Gene3D" id="3.40.30.10">
    <property type="entry name" value="Glutaredoxin"/>
    <property type="match status" value="1"/>
</dbReference>
<dbReference type="InterPro" id="IPR012336">
    <property type="entry name" value="Thioredoxin-like_fold"/>
</dbReference>
<dbReference type="InterPro" id="IPR038354">
    <property type="entry name" value="VKOR_sf"/>
</dbReference>
<dbReference type="Pfam" id="PF07884">
    <property type="entry name" value="VKOR"/>
    <property type="match status" value="1"/>
</dbReference>
<keyword evidence="14" id="KW-1185">Reference proteome</keyword>
<evidence type="ECO:0000256" key="4">
    <source>
        <dbReference type="ARBA" id="ARBA00022719"/>
    </source>
</evidence>
<dbReference type="Gene3D" id="3.90.70.10">
    <property type="entry name" value="Cysteine proteinases"/>
    <property type="match status" value="1"/>
</dbReference>
<evidence type="ECO:0000256" key="2">
    <source>
        <dbReference type="ARBA" id="ARBA00006214"/>
    </source>
</evidence>
<proteinExistence type="inferred from homology"/>
<feature type="transmembrane region" description="Helical" evidence="10">
    <location>
        <begin position="335"/>
        <end position="356"/>
    </location>
</feature>
<comment type="subcellular location">
    <subcellularLocation>
        <location evidence="1">Membrane</location>
        <topology evidence="1">Multi-pass membrane protein</topology>
    </subcellularLocation>
</comment>
<dbReference type="GO" id="GO:0016491">
    <property type="term" value="F:oxidoreductase activity"/>
    <property type="evidence" value="ECO:0007669"/>
    <property type="project" value="UniProtKB-KW"/>
</dbReference>
<sequence length="546" mass="60459">MIPFIDRLLYPTSNVNHVAWYYARLLGLKVTRESLRETLEGHPDYPSMLALSDAFGSFGVGTTAVRISKGQLAGLEQPYITQIKLDKGSSPLDFTVVRLDSTRGISYLHPVRNKWITCTIDEFASMAGNVVFIAEVKENAGEMDYQKKQKAVHSASILRTVIMAIVPILVLAAIALGLFRYGVDAVFPGIYLLLAAIGSFVGLLLLWHEVDRHNPALKQACSDIKNVNCGAVLGSSAARLLGLSWSHIGFAYFAGIVIVLLISGLGNLSLLQLLSWLGLPAVGYTVFSLYYQWRVAKQWCTLCLVVQCILVLQAAVILTAGWAFTPADGFPDYEALALCTSSILPFIGVTLAVPTLQQAKKGMTLRHQLQRLKHNSQIFSALLDKQKAAVGSEGLGISLGNPRAKHRIIKVCNPYCSPCAKAHPVIEKILDSNSEVQVQIIFTATCDDKDKRAAPVRHLLAISSQGDKQQLKQALDDWYLAKKKDYFTFAANYPMNSELQQQGHKIEAMRKWCEQMDIRFTPTFFVDGHQLPEMYSVEDLNYFLKS</sequence>
<organism evidence="13 14">
    <name type="scientific">Anseongella ginsenosidimutans</name>
    <dbReference type="NCBI Taxonomy" id="496056"/>
    <lineage>
        <taxon>Bacteria</taxon>
        <taxon>Pseudomonadati</taxon>
        <taxon>Bacteroidota</taxon>
        <taxon>Sphingobacteriia</taxon>
        <taxon>Sphingobacteriales</taxon>
        <taxon>Sphingobacteriaceae</taxon>
        <taxon>Anseongella</taxon>
    </lineage>
</organism>
<evidence type="ECO:0000256" key="7">
    <source>
        <dbReference type="ARBA" id="ARBA00023136"/>
    </source>
</evidence>
<keyword evidence="4" id="KW-0874">Quinone</keyword>
<keyword evidence="8" id="KW-1015">Disulfide bond</keyword>
<dbReference type="OrthoDB" id="1100563at2"/>
<name>A0A4R3KWL8_9SPHI</name>
<protein>
    <submittedName>
        <fullName evidence="13">Putative membrane protein</fullName>
    </submittedName>
</protein>
<evidence type="ECO:0000259" key="11">
    <source>
        <dbReference type="Pfam" id="PF07884"/>
    </source>
</evidence>
<dbReference type="InterPro" id="IPR036249">
    <property type="entry name" value="Thioredoxin-like_sf"/>
</dbReference>
<dbReference type="Pfam" id="PF13462">
    <property type="entry name" value="Thioredoxin_4"/>
    <property type="match status" value="1"/>
</dbReference>
<gene>
    <name evidence="13" type="ORF">EDD80_1015</name>
</gene>
<evidence type="ECO:0000256" key="9">
    <source>
        <dbReference type="ARBA" id="ARBA00023284"/>
    </source>
</evidence>
<feature type="transmembrane region" description="Helical" evidence="10">
    <location>
        <begin position="185"/>
        <end position="207"/>
    </location>
</feature>
<keyword evidence="5 10" id="KW-1133">Transmembrane helix</keyword>
<keyword evidence="7 10" id="KW-0472">Membrane</keyword>
<feature type="domain" description="Vitamin K epoxide reductase" evidence="11">
    <location>
        <begin position="191"/>
        <end position="316"/>
    </location>
</feature>
<evidence type="ECO:0000256" key="1">
    <source>
        <dbReference type="ARBA" id="ARBA00004141"/>
    </source>
</evidence>
<evidence type="ECO:0000313" key="14">
    <source>
        <dbReference type="Proteomes" id="UP000295807"/>
    </source>
</evidence>
<feature type="transmembrane region" description="Helical" evidence="10">
    <location>
        <begin position="299"/>
        <end position="323"/>
    </location>
</feature>
<accession>A0A4R3KWL8</accession>
<keyword evidence="9" id="KW-0676">Redox-active center</keyword>
<evidence type="ECO:0000256" key="10">
    <source>
        <dbReference type="SAM" id="Phobius"/>
    </source>
</evidence>
<dbReference type="InterPro" id="IPR012932">
    <property type="entry name" value="VKOR"/>
</dbReference>
<dbReference type="EMBL" id="SMAD01000001">
    <property type="protein sequence ID" value="TCS89808.1"/>
    <property type="molecule type" value="Genomic_DNA"/>
</dbReference>
<dbReference type="RefSeq" id="WP_132127295.1">
    <property type="nucleotide sequence ID" value="NZ_CP042432.1"/>
</dbReference>
<evidence type="ECO:0000256" key="3">
    <source>
        <dbReference type="ARBA" id="ARBA00022692"/>
    </source>
</evidence>
<dbReference type="Gene3D" id="1.20.1440.130">
    <property type="entry name" value="VKOR domain"/>
    <property type="match status" value="1"/>
</dbReference>
<evidence type="ECO:0000256" key="8">
    <source>
        <dbReference type="ARBA" id="ARBA00023157"/>
    </source>
</evidence>
<evidence type="ECO:0000313" key="13">
    <source>
        <dbReference type="EMBL" id="TCS89808.1"/>
    </source>
</evidence>
<comment type="similarity">
    <text evidence="2">Belongs to the VKOR family.</text>
</comment>
<feature type="transmembrane region" description="Helical" evidence="10">
    <location>
        <begin position="268"/>
        <end position="287"/>
    </location>
</feature>
<evidence type="ECO:0000259" key="12">
    <source>
        <dbReference type="Pfam" id="PF13462"/>
    </source>
</evidence>
<dbReference type="AlphaFoldDB" id="A0A4R3KWL8"/>
<dbReference type="CDD" id="cd12921">
    <property type="entry name" value="VKOR_4"/>
    <property type="match status" value="1"/>
</dbReference>
<reference evidence="13 14" key="1">
    <citation type="submission" date="2019-03" db="EMBL/GenBank/DDBJ databases">
        <title>Genomic Encyclopedia of Type Strains, Phase IV (KMG-IV): sequencing the most valuable type-strain genomes for metagenomic binning, comparative biology and taxonomic classification.</title>
        <authorList>
            <person name="Goeker M."/>
        </authorList>
    </citation>
    <scope>NUCLEOTIDE SEQUENCE [LARGE SCALE GENOMIC DNA]</scope>
    <source>
        <strain evidence="13 14">DSM 21100</strain>
    </source>
</reference>
<feature type="transmembrane region" description="Helical" evidence="10">
    <location>
        <begin position="240"/>
        <end position="262"/>
    </location>
</feature>
<keyword evidence="3 10" id="KW-0812">Transmembrane</keyword>
<feature type="transmembrane region" description="Helical" evidence="10">
    <location>
        <begin position="157"/>
        <end position="179"/>
    </location>
</feature>
<keyword evidence="6" id="KW-0560">Oxidoreductase</keyword>
<dbReference type="GO" id="GO:0016020">
    <property type="term" value="C:membrane"/>
    <property type="evidence" value="ECO:0007669"/>
    <property type="project" value="UniProtKB-SubCell"/>
</dbReference>
<evidence type="ECO:0000256" key="5">
    <source>
        <dbReference type="ARBA" id="ARBA00022989"/>
    </source>
</evidence>
<dbReference type="SUPFAM" id="SSF52833">
    <property type="entry name" value="Thioredoxin-like"/>
    <property type="match status" value="1"/>
</dbReference>
<feature type="domain" description="Thioredoxin-like fold" evidence="12">
    <location>
        <begin position="396"/>
        <end position="545"/>
    </location>
</feature>
<dbReference type="Proteomes" id="UP000295807">
    <property type="component" value="Unassembled WGS sequence"/>
</dbReference>
<evidence type="ECO:0000256" key="6">
    <source>
        <dbReference type="ARBA" id="ARBA00023002"/>
    </source>
</evidence>